<dbReference type="PANTHER" id="PTHR35010:SF2">
    <property type="entry name" value="BLL4672 PROTEIN"/>
    <property type="match status" value="1"/>
</dbReference>
<evidence type="ECO:0000256" key="1">
    <source>
        <dbReference type="SAM" id="MobiDB-lite"/>
    </source>
</evidence>
<comment type="caution">
    <text evidence="3">The sequence shown here is derived from an EMBL/GenBank/DDBJ whole genome shotgun (WGS) entry which is preliminary data.</text>
</comment>
<accession>A0ABU2MRX4</accession>
<reference evidence="4" key="1">
    <citation type="submission" date="2023-07" db="EMBL/GenBank/DDBJ databases">
        <title>30 novel species of actinomycetes from the DSMZ collection.</title>
        <authorList>
            <person name="Nouioui I."/>
        </authorList>
    </citation>
    <scope>NUCLEOTIDE SEQUENCE [LARGE SCALE GENOMIC DNA]</scope>
    <source>
        <strain evidence="4">DSM 44938</strain>
    </source>
</reference>
<keyword evidence="4" id="KW-1185">Reference proteome</keyword>
<gene>
    <name evidence="3" type="ORF">RM590_16850</name>
</gene>
<feature type="compositionally biased region" description="Basic and acidic residues" evidence="1">
    <location>
        <begin position="114"/>
        <end position="126"/>
    </location>
</feature>
<feature type="domain" description="MmyB-like transcription regulator ligand binding" evidence="2">
    <location>
        <begin position="6"/>
        <end position="99"/>
    </location>
</feature>
<dbReference type="Gene3D" id="3.30.450.180">
    <property type="match status" value="1"/>
</dbReference>
<dbReference type="PANTHER" id="PTHR35010">
    <property type="entry name" value="BLL4672 PROTEIN-RELATED"/>
    <property type="match status" value="1"/>
</dbReference>
<organism evidence="3 4">
    <name type="scientific">Streptomyces litchfieldiae</name>
    <dbReference type="NCBI Taxonomy" id="3075543"/>
    <lineage>
        <taxon>Bacteria</taxon>
        <taxon>Bacillati</taxon>
        <taxon>Actinomycetota</taxon>
        <taxon>Actinomycetes</taxon>
        <taxon>Kitasatosporales</taxon>
        <taxon>Streptomycetaceae</taxon>
        <taxon>Streptomyces</taxon>
    </lineage>
</organism>
<evidence type="ECO:0000313" key="4">
    <source>
        <dbReference type="Proteomes" id="UP001183246"/>
    </source>
</evidence>
<name>A0ABU2MRX4_9ACTN</name>
<dbReference type="InterPro" id="IPR041413">
    <property type="entry name" value="MLTR_LBD"/>
</dbReference>
<protein>
    <recommendedName>
        <fullName evidence="2">MmyB-like transcription regulator ligand binding domain-containing protein</fullName>
    </recommendedName>
</protein>
<proteinExistence type="predicted"/>
<feature type="region of interest" description="Disordered" evidence="1">
    <location>
        <begin position="106"/>
        <end position="126"/>
    </location>
</feature>
<dbReference type="Pfam" id="PF17765">
    <property type="entry name" value="MLTR_LBD"/>
    <property type="match status" value="1"/>
</dbReference>
<dbReference type="Proteomes" id="UP001183246">
    <property type="component" value="Unassembled WGS sequence"/>
</dbReference>
<evidence type="ECO:0000313" key="3">
    <source>
        <dbReference type="EMBL" id="MDT0344275.1"/>
    </source>
</evidence>
<dbReference type="EMBL" id="JAVREL010000009">
    <property type="protein sequence ID" value="MDT0344275.1"/>
    <property type="molecule type" value="Genomic_DNA"/>
</dbReference>
<evidence type="ECO:0000259" key="2">
    <source>
        <dbReference type="Pfam" id="PF17765"/>
    </source>
</evidence>
<sequence>MARGEALLRAEAGREPNDRSLRELIGELSTLSPDFRTRWAAHDVRIRHEGVKLLRHPEVGRPELTYQSLDLPLASRAVHNLTIYTAEPGTTSEDRLKVLASWAATHPGATSADQGRDGTDIGHLKQ</sequence>